<organism evidence="6">
    <name type="scientific">Callorhinchus milii</name>
    <name type="common">Ghost shark</name>
    <dbReference type="NCBI Taxonomy" id="7868"/>
    <lineage>
        <taxon>Eukaryota</taxon>
        <taxon>Metazoa</taxon>
        <taxon>Chordata</taxon>
        <taxon>Craniata</taxon>
        <taxon>Vertebrata</taxon>
        <taxon>Chondrichthyes</taxon>
        <taxon>Holocephali</taxon>
        <taxon>Chimaeriformes</taxon>
        <taxon>Callorhinchidae</taxon>
        <taxon>Callorhinchus</taxon>
    </lineage>
</organism>
<dbReference type="FunFam" id="1.20.5.500:FF:000001">
    <property type="entry name" value="Type II keratin 23"/>
    <property type="match status" value="1"/>
</dbReference>
<dbReference type="AlphaFoldDB" id="V9KQE6"/>
<evidence type="ECO:0000256" key="4">
    <source>
        <dbReference type="SAM" id="Coils"/>
    </source>
</evidence>
<accession>V9KQE6</accession>
<keyword evidence="1 3" id="KW-0403">Intermediate filament</keyword>
<dbReference type="Gene3D" id="1.20.5.1160">
    <property type="entry name" value="Vasodilator-stimulated phosphoprotein"/>
    <property type="match status" value="1"/>
</dbReference>
<dbReference type="PROSITE" id="PS00226">
    <property type="entry name" value="IF_ROD_1"/>
    <property type="match status" value="1"/>
</dbReference>
<sequence>MSRSVYSANIGGSVIVSSNQRRSFASTSSSLFGSGAPSRRAISVYNIGANRGKRISSAGGSWNASYASLGGDAGILCNDEKQTMQNLNARLSSYMEKVRSLEKSNRQLEFQIHEFYEKKAPVSTKDLTVYEGNISDCHLQIYAISLHNAKLMLQIDNARLAADDFRIKYESELAIRKGVEADIQGLRKVMDELSLTKRGLESQVTALKEDLVYLHRSHKEELLSLHTGMGGSVTVDLDSTPATDLNKILSNLRIEYETIAEKNRKDVEAWYLEKCHTLNQTMTKTTESVHTQKLEITERRRTLQSLEIDLQSLLTMKDSLERNVYEAEHRYSDQLLHLQDHIVRLEDELSQIKAEMERQSSEYSQLLGVKTRLEMEIATYRRLLDGEERTEIIVTREPEIHTIKKVVTVIEKIVDGQVVSSDIQEVQEEQK</sequence>
<feature type="coiled-coil region" evidence="4">
    <location>
        <begin position="77"/>
        <end position="111"/>
    </location>
</feature>
<dbReference type="Pfam" id="PF00038">
    <property type="entry name" value="Filament"/>
    <property type="match status" value="1"/>
</dbReference>
<proteinExistence type="evidence at transcript level"/>
<comment type="similarity">
    <text evidence="3">Belongs to the intermediate filament family.</text>
</comment>
<reference evidence="6" key="1">
    <citation type="journal article" date="2014" name="Nature">
        <title>Elephant shark genome provides unique insights into gnathostome evolution.</title>
        <authorList>
            <consortium name="International Elephant Shark Genome Sequencing Consortium"/>
            <person name="Venkatesh B."/>
            <person name="Lee A.P."/>
            <person name="Ravi V."/>
            <person name="Maurya A.K."/>
            <person name="Lian M.M."/>
            <person name="Swann J.B."/>
            <person name="Ohta Y."/>
            <person name="Flajnik M.F."/>
            <person name="Sutoh Y."/>
            <person name="Kasahara M."/>
            <person name="Hoon S."/>
            <person name="Gangu V."/>
            <person name="Roy S.W."/>
            <person name="Irimia M."/>
            <person name="Korzh V."/>
            <person name="Kondrychyn I."/>
            <person name="Lim Z.W."/>
            <person name="Tay B.H."/>
            <person name="Tohari S."/>
            <person name="Kong K.W."/>
            <person name="Ho S."/>
            <person name="Lorente-Galdos B."/>
            <person name="Quilez J."/>
            <person name="Marques-Bonet T."/>
            <person name="Raney B.J."/>
            <person name="Ingham P.W."/>
            <person name="Tay A."/>
            <person name="Hillier L.W."/>
            <person name="Minx P."/>
            <person name="Boehm T."/>
            <person name="Wilson R.K."/>
            <person name="Brenner S."/>
            <person name="Warren W.C."/>
        </authorList>
    </citation>
    <scope>NUCLEOTIDE SEQUENCE</scope>
    <source>
        <tissue evidence="6">Gills</tissue>
    </source>
</reference>
<keyword evidence="2 4" id="KW-0175">Coiled coil</keyword>
<evidence type="ECO:0000256" key="3">
    <source>
        <dbReference type="RuleBase" id="RU000685"/>
    </source>
</evidence>
<dbReference type="InterPro" id="IPR039008">
    <property type="entry name" value="IF_rod_dom"/>
</dbReference>
<dbReference type="Gene3D" id="1.20.5.170">
    <property type="match status" value="1"/>
</dbReference>
<dbReference type="Gene3D" id="1.20.5.500">
    <property type="entry name" value="Single helix bin"/>
    <property type="match status" value="1"/>
</dbReference>
<evidence type="ECO:0000313" key="6">
    <source>
        <dbReference type="EMBL" id="AFP00900.1"/>
    </source>
</evidence>
<evidence type="ECO:0000259" key="5">
    <source>
        <dbReference type="PROSITE" id="PS51842"/>
    </source>
</evidence>
<dbReference type="EMBL" id="JW868382">
    <property type="protein sequence ID" value="AFP00900.1"/>
    <property type="molecule type" value="mRNA"/>
</dbReference>
<dbReference type="GO" id="GO:0005198">
    <property type="term" value="F:structural molecule activity"/>
    <property type="evidence" value="ECO:0007669"/>
    <property type="project" value="InterPro"/>
</dbReference>
<feature type="coiled-coil region" evidence="4">
    <location>
        <begin position="303"/>
        <end position="390"/>
    </location>
</feature>
<dbReference type="PANTHER" id="PTHR23239:SF344">
    <property type="entry name" value="KERATIN, TYPE I CYTOSKELETAL 15-LIKE"/>
    <property type="match status" value="1"/>
</dbReference>
<evidence type="ECO:0000256" key="1">
    <source>
        <dbReference type="ARBA" id="ARBA00022754"/>
    </source>
</evidence>
<dbReference type="SMART" id="SM01391">
    <property type="entry name" value="Filament"/>
    <property type="match status" value="1"/>
</dbReference>
<dbReference type="InterPro" id="IPR018039">
    <property type="entry name" value="IF_conserved"/>
</dbReference>
<dbReference type="FunFam" id="1.20.5.170:FF:000002">
    <property type="entry name" value="Type I keratin KA11"/>
    <property type="match status" value="1"/>
</dbReference>
<dbReference type="PROSITE" id="PS51842">
    <property type="entry name" value="IF_ROD_2"/>
    <property type="match status" value="1"/>
</dbReference>
<evidence type="ECO:0000256" key="2">
    <source>
        <dbReference type="ARBA" id="ARBA00023054"/>
    </source>
</evidence>
<dbReference type="InterPro" id="IPR002957">
    <property type="entry name" value="Keratin_I"/>
</dbReference>
<name>V9KQE6_CALMI</name>
<dbReference type="PRINTS" id="PR01248">
    <property type="entry name" value="TYPE1KERATIN"/>
</dbReference>
<protein>
    <submittedName>
        <fullName evidence="6">Keratin</fullName>
    </submittedName>
</protein>
<dbReference type="SMR" id="V9KQE6"/>
<feature type="domain" description="IF rod" evidence="5">
    <location>
        <begin position="80"/>
        <end position="391"/>
    </location>
</feature>
<dbReference type="SUPFAM" id="SSF64593">
    <property type="entry name" value="Intermediate filament protein, coiled coil region"/>
    <property type="match status" value="2"/>
</dbReference>
<feature type="coiled-coil region" evidence="4">
    <location>
        <begin position="183"/>
        <end position="210"/>
    </location>
</feature>
<dbReference type="PANTHER" id="PTHR23239">
    <property type="entry name" value="INTERMEDIATE FILAMENT"/>
    <property type="match status" value="1"/>
</dbReference>
<dbReference type="GO" id="GO:0005882">
    <property type="term" value="C:intermediate filament"/>
    <property type="evidence" value="ECO:0007669"/>
    <property type="project" value="UniProtKB-KW"/>
</dbReference>